<proteinExistence type="predicted"/>
<accession>A0ABV2ECE2</accession>
<gene>
    <name evidence="1" type="ORF">ABHD89_002515</name>
</gene>
<dbReference type="RefSeq" id="WP_230822488.1">
    <property type="nucleotide sequence ID" value="NZ_JAJNCU010000008.1"/>
</dbReference>
<evidence type="ECO:0000313" key="1">
    <source>
        <dbReference type="EMBL" id="MET3112089.1"/>
    </source>
</evidence>
<dbReference type="InterPro" id="IPR035424">
    <property type="entry name" value="Antitoxin_RelB"/>
</dbReference>
<keyword evidence="2" id="KW-1185">Reference proteome</keyword>
<dbReference type="Proteomes" id="UP001549019">
    <property type="component" value="Unassembled WGS sequence"/>
</dbReference>
<dbReference type="Gene3D" id="3.30.160.620">
    <property type="match status" value="1"/>
</dbReference>
<name>A0ABV2ECE2_9STAP</name>
<evidence type="ECO:0008006" key="3">
    <source>
        <dbReference type="Google" id="ProtNLM"/>
    </source>
</evidence>
<comment type="caution">
    <text evidence="1">The sequence shown here is derived from an EMBL/GenBank/DDBJ whole genome shotgun (WGS) entry which is preliminary data.</text>
</comment>
<dbReference type="EMBL" id="JBDZDV010000008">
    <property type="protein sequence ID" value="MET3112089.1"/>
    <property type="molecule type" value="Genomic_DNA"/>
</dbReference>
<dbReference type="Pfam" id="PF12910">
    <property type="entry name" value="PHD_like"/>
    <property type="match status" value="1"/>
</dbReference>
<protein>
    <recommendedName>
        <fullName evidence="3">Antitoxin of toxin-antitoxin, RelE / RelB, TA system</fullName>
    </recommendedName>
</protein>
<organism evidence="1 2">
    <name type="scientific">Salinicoccus halitifaciens</name>
    <dbReference type="NCBI Taxonomy" id="1073415"/>
    <lineage>
        <taxon>Bacteria</taxon>
        <taxon>Bacillati</taxon>
        <taxon>Bacillota</taxon>
        <taxon>Bacilli</taxon>
        <taxon>Bacillales</taxon>
        <taxon>Staphylococcaceae</taxon>
        <taxon>Salinicoccus</taxon>
    </lineage>
</organism>
<evidence type="ECO:0000313" key="2">
    <source>
        <dbReference type="Proteomes" id="UP001549019"/>
    </source>
</evidence>
<dbReference type="Gene3D" id="3.40.1620.10">
    <property type="entry name" value="YefM-like domain"/>
    <property type="match status" value="1"/>
</dbReference>
<sequence>MKATDVRKHWSQFNDDVVHAGPRFVQRNRDEWVALNTDHLEVILEPFTFNAETFLEDDGSVTVSLREFDLVENGETEETALDLLTDELLEYAEDYMDNFNMYFNSPNRQSHFPYIMNILSQDNKESLRSLIRCQPGKR</sequence>
<reference evidence="1 2" key="1">
    <citation type="submission" date="2024-05" db="EMBL/GenBank/DDBJ databases">
        <title>Genomic Encyclopedia of Type Strains, Phase IV (KMG-IV): sequencing the most valuable type-strain genomes for metagenomic binning, comparative biology and taxonomic classification.</title>
        <authorList>
            <person name="Goeker M."/>
        </authorList>
    </citation>
    <scope>NUCLEOTIDE SEQUENCE [LARGE SCALE GENOMIC DNA]</scope>
    <source>
        <strain evidence="1 2">DSM 25286</strain>
    </source>
</reference>